<dbReference type="Proteomes" id="UP000001744">
    <property type="component" value="Unassembled WGS sequence"/>
</dbReference>
<organism evidence="8 10">
    <name type="scientific">Schizosaccharomyces japonicus (strain yFS275 / FY16936)</name>
    <name type="common">Fission yeast</name>
    <dbReference type="NCBI Taxonomy" id="402676"/>
    <lineage>
        <taxon>Eukaryota</taxon>
        <taxon>Fungi</taxon>
        <taxon>Dikarya</taxon>
        <taxon>Ascomycota</taxon>
        <taxon>Taphrinomycotina</taxon>
        <taxon>Schizosaccharomycetes</taxon>
        <taxon>Schizosaccharomycetales</taxon>
        <taxon>Schizosaccharomycetaceae</taxon>
        <taxon>Schizosaccharomyces</taxon>
    </lineage>
</organism>
<evidence type="ECO:0000256" key="6">
    <source>
        <dbReference type="ARBA" id="ARBA00023274"/>
    </source>
</evidence>
<dbReference type="EMBL" id="KE651168">
    <property type="protein sequence ID" value="EEB06240.1"/>
    <property type="molecule type" value="Genomic_DNA"/>
</dbReference>
<dbReference type="GO" id="GO:0008312">
    <property type="term" value="F:7S RNA binding"/>
    <property type="evidence" value="ECO:0007669"/>
    <property type="project" value="InterPro"/>
</dbReference>
<proteinExistence type="inferred from homology"/>
<gene>
    <name evidence="9" type="primary">srp14</name>
    <name evidence="8" type="ORF">SJAG_01282</name>
</gene>
<keyword evidence="3" id="KW-0963">Cytoplasm</keyword>
<comment type="subcellular location">
    <subcellularLocation>
        <location evidence="1">Cytoplasm</location>
    </subcellularLocation>
</comment>
<dbReference type="Pfam" id="PF02290">
    <property type="entry name" value="SRP14"/>
    <property type="match status" value="1"/>
</dbReference>
<keyword evidence="6" id="KW-0687">Ribonucleoprotein</keyword>
<evidence type="ECO:0000313" key="10">
    <source>
        <dbReference type="Proteomes" id="UP000001744"/>
    </source>
</evidence>
<keyword evidence="5" id="KW-0733">Signal recognition particle</keyword>
<dbReference type="HOGENOM" id="CLU_094309_1_0_1"/>
<evidence type="ECO:0000256" key="5">
    <source>
        <dbReference type="ARBA" id="ARBA00023135"/>
    </source>
</evidence>
<dbReference type="GO" id="GO:0006614">
    <property type="term" value="P:SRP-dependent cotranslational protein targeting to membrane"/>
    <property type="evidence" value="ECO:0007669"/>
    <property type="project" value="InterPro"/>
</dbReference>
<evidence type="ECO:0000313" key="9">
    <source>
        <dbReference type="JaponicusDB" id="SJAG_01282"/>
    </source>
</evidence>
<keyword evidence="10" id="KW-1185">Reference proteome</keyword>
<dbReference type="OMA" id="NGANWKI"/>
<evidence type="ECO:0000313" key="8">
    <source>
        <dbReference type="EMBL" id="EEB06240.1"/>
    </source>
</evidence>
<evidence type="ECO:0000256" key="3">
    <source>
        <dbReference type="ARBA" id="ARBA00022490"/>
    </source>
</evidence>
<name>B6K090_SCHJY</name>
<dbReference type="STRING" id="402676.B6K090"/>
<comment type="similarity">
    <text evidence="2">Belongs to the SRP14 family.</text>
</comment>
<sequence>MSSTNRTEQKARKGTDPSITKETVSNEEFLKAIALAAEGLSKQGQGSIYLEQKTLSPEYKHIADCTEPFVMLRAFRSSGWSRKTFVPLSKATSFFAQYAEVCKLNMDKLKKRDRKKKNKKKSNQQA</sequence>
<dbReference type="GO" id="GO:0005786">
    <property type="term" value="C:signal recognition particle, endoplasmic reticulum targeting"/>
    <property type="evidence" value="ECO:0007669"/>
    <property type="project" value="UniProtKB-KW"/>
</dbReference>
<dbReference type="SUPFAM" id="SSF54762">
    <property type="entry name" value="Signal recognition particle alu RNA binding heterodimer, SRP9/14"/>
    <property type="match status" value="1"/>
</dbReference>
<keyword evidence="4" id="KW-0694">RNA-binding</keyword>
<reference evidence="8 10" key="1">
    <citation type="journal article" date="2011" name="Science">
        <title>Comparative functional genomics of the fission yeasts.</title>
        <authorList>
            <person name="Rhind N."/>
            <person name="Chen Z."/>
            <person name="Yassour M."/>
            <person name="Thompson D.A."/>
            <person name="Haas B.J."/>
            <person name="Habib N."/>
            <person name="Wapinski I."/>
            <person name="Roy S."/>
            <person name="Lin M.F."/>
            <person name="Heiman D.I."/>
            <person name="Young S.K."/>
            <person name="Furuya K."/>
            <person name="Guo Y."/>
            <person name="Pidoux A."/>
            <person name="Chen H.M."/>
            <person name="Robbertse B."/>
            <person name="Goldberg J.M."/>
            <person name="Aoki K."/>
            <person name="Bayne E.H."/>
            <person name="Berlin A.M."/>
            <person name="Desjardins C.A."/>
            <person name="Dobbs E."/>
            <person name="Dukaj L."/>
            <person name="Fan L."/>
            <person name="FitzGerald M.G."/>
            <person name="French C."/>
            <person name="Gujja S."/>
            <person name="Hansen K."/>
            <person name="Keifenheim D."/>
            <person name="Levin J.Z."/>
            <person name="Mosher R.A."/>
            <person name="Mueller C.A."/>
            <person name="Pfiffner J."/>
            <person name="Priest M."/>
            <person name="Russ C."/>
            <person name="Smialowska A."/>
            <person name="Swoboda P."/>
            <person name="Sykes S.M."/>
            <person name="Vaughn M."/>
            <person name="Vengrova S."/>
            <person name="Yoder R."/>
            <person name="Zeng Q."/>
            <person name="Allshire R."/>
            <person name="Baulcombe D."/>
            <person name="Birren B.W."/>
            <person name="Brown W."/>
            <person name="Ekwall K."/>
            <person name="Kellis M."/>
            <person name="Leatherwood J."/>
            <person name="Levin H."/>
            <person name="Margalit H."/>
            <person name="Martienssen R."/>
            <person name="Nieduszynski C.A."/>
            <person name="Spatafora J.W."/>
            <person name="Friedman N."/>
            <person name="Dalgaard J.Z."/>
            <person name="Baumann P."/>
            <person name="Niki H."/>
            <person name="Regev A."/>
            <person name="Nusbaum C."/>
        </authorList>
    </citation>
    <scope>NUCLEOTIDE SEQUENCE [LARGE SCALE GENOMIC DNA]</scope>
    <source>
        <strain evidence="10">yFS275 / FY16936</strain>
    </source>
</reference>
<dbReference type="JaponicusDB" id="SJAG_01282">
    <property type="gene designation" value="srp14"/>
</dbReference>
<dbReference type="InterPro" id="IPR003210">
    <property type="entry name" value="Signal_recog_particle_SRP14"/>
</dbReference>
<dbReference type="GO" id="GO:0030942">
    <property type="term" value="F:endoplasmic reticulum signal peptide binding"/>
    <property type="evidence" value="ECO:0007669"/>
    <property type="project" value="InterPro"/>
</dbReference>
<protein>
    <submittedName>
        <fullName evidence="8">Signal recognition particle subunit Srp14</fullName>
    </submittedName>
</protein>
<dbReference type="RefSeq" id="XP_002172533.1">
    <property type="nucleotide sequence ID" value="XM_002172497.2"/>
</dbReference>
<evidence type="ECO:0000256" key="1">
    <source>
        <dbReference type="ARBA" id="ARBA00004496"/>
    </source>
</evidence>
<dbReference type="InterPro" id="IPR009018">
    <property type="entry name" value="Signal_recog_particle_SRP9/14"/>
</dbReference>
<feature type="region of interest" description="Disordered" evidence="7">
    <location>
        <begin position="1"/>
        <end position="22"/>
    </location>
</feature>
<evidence type="ECO:0000256" key="2">
    <source>
        <dbReference type="ARBA" id="ARBA00010349"/>
    </source>
</evidence>
<dbReference type="Gene3D" id="3.30.720.10">
    <property type="entry name" value="Signal recognition particle alu RNA binding heterodimer, srp9/1"/>
    <property type="match status" value="1"/>
</dbReference>
<evidence type="ECO:0000256" key="4">
    <source>
        <dbReference type="ARBA" id="ARBA00022884"/>
    </source>
</evidence>
<dbReference type="VEuPathDB" id="FungiDB:SJAG_01282"/>
<dbReference type="AlphaFoldDB" id="B6K090"/>
<dbReference type="GeneID" id="7052357"/>
<accession>B6K090</accession>
<evidence type="ECO:0000256" key="7">
    <source>
        <dbReference type="SAM" id="MobiDB-lite"/>
    </source>
</evidence>